<evidence type="ECO:0000313" key="1">
    <source>
        <dbReference type="EMBL" id="JAT83517.1"/>
    </source>
</evidence>
<dbReference type="OrthoDB" id="8069600at2759"/>
<name>A0A1E1W9C2_PECGO</name>
<accession>A0A1E1W9C2</accession>
<reference evidence="1" key="1">
    <citation type="submission" date="2015-09" db="EMBL/GenBank/DDBJ databases">
        <title>De novo assembly of Pectinophora gossypiella (Pink Bollworm) gut transcriptome.</title>
        <authorList>
            <person name="Tassone E.E."/>
        </authorList>
    </citation>
    <scope>NUCLEOTIDE SEQUENCE</scope>
</reference>
<dbReference type="EMBL" id="GDQN01007537">
    <property type="protein sequence ID" value="JAT83517.1"/>
    <property type="molecule type" value="Transcribed_RNA"/>
</dbReference>
<protein>
    <submittedName>
        <fullName evidence="1">Uncharacterized protein</fullName>
    </submittedName>
</protein>
<dbReference type="PANTHER" id="PTHR33395">
    <property type="entry name" value="TRANSCRIPTASE, PUTATIVE-RELATED-RELATED"/>
    <property type="match status" value="1"/>
</dbReference>
<organism evidence="1">
    <name type="scientific">Pectinophora gossypiella</name>
    <name type="common">Cotton pink bollworm</name>
    <name type="synonym">Depressaria gossypiella</name>
    <dbReference type="NCBI Taxonomy" id="13191"/>
    <lineage>
        <taxon>Eukaryota</taxon>
        <taxon>Metazoa</taxon>
        <taxon>Ecdysozoa</taxon>
        <taxon>Arthropoda</taxon>
        <taxon>Hexapoda</taxon>
        <taxon>Insecta</taxon>
        <taxon>Pterygota</taxon>
        <taxon>Neoptera</taxon>
        <taxon>Endopterygota</taxon>
        <taxon>Lepidoptera</taxon>
        <taxon>Glossata</taxon>
        <taxon>Ditrysia</taxon>
        <taxon>Gelechioidea</taxon>
        <taxon>Gelechiidae</taxon>
        <taxon>Apatetrinae</taxon>
        <taxon>Pectinophora</taxon>
    </lineage>
</organism>
<proteinExistence type="predicted"/>
<sequence>EFVQIYTLHDVPKRKFIYSKGDYEAINTTLNNITWNDCLRSNSLDSAVGIFYDKLYECRDKYIPLKPIRKNTYPPWYNSALIKILKEKFKYHNKYRIYKNNYDYLSFSILRSRASELEKSCFQKYMADIQSSIVKNPKKFWSYVKSKKMAGTFPNIMRYKDVSADTGEGISNLFASYFHSTFLETST</sequence>
<gene>
    <name evidence="1" type="ORF">g.18475</name>
</gene>
<dbReference type="GO" id="GO:0007508">
    <property type="term" value="P:larval heart development"/>
    <property type="evidence" value="ECO:0007669"/>
    <property type="project" value="TreeGrafter"/>
</dbReference>
<dbReference type="AlphaFoldDB" id="A0A1E1W9C2"/>
<feature type="non-terminal residue" evidence="1">
    <location>
        <position position="1"/>
    </location>
</feature>
<feature type="non-terminal residue" evidence="1">
    <location>
        <position position="187"/>
    </location>
</feature>
<dbReference type="GO" id="GO:0031012">
    <property type="term" value="C:extracellular matrix"/>
    <property type="evidence" value="ECO:0007669"/>
    <property type="project" value="TreeGrafter"/>
</dbReference>
<dbReference type="PANTHER" id="PTHR33395:SF22">
    <property type="entry name" value="REVERSE TRANSCRIPTASE DOMAIN-CONTAINING PROTEIN"/>
    <property type="match status" value="1"/>
</dbReference>
<dbReference type="GO" id="GO:0061343">
    <property type="term" value="P:cell adhesion involved in heart morphogenesis"/>
    <property type="evidence" value="ECO:0007669"/>
    <property type="project" value="TreeGrafter"/>
</dbReference>